<sequence>PHGAASSVEFVHTEVQDLKEQNKISKKTEEETKQRLEKLEQMNSVLNNHVIDLQARSMRYNLIFYNIKENKEENTTEIIHNLIESHFGIEDAKMIKIDRSHRMGKQQGTKPQAIVAKFNYFPDKVRILANTRKLK</sequence>
<name>A0A6S7G7Y8_PARCT</name>
<organism evidence="1 2">
    <name type="scientific">Paramuricea clavata</name>
    <name type="common">Red gorgonian</name>
    <name type="synonym">Violescent sea-whip</name>
    <dbReference type="NCBI Taxonomy" id="317549"/>
    <lineage>
        <taxon>Eukaryota</taxon>
        <taxon>Metazoa</taxon>
        <taxon>Cnidaria</taxon>
        <taxon>Anthozoa</taxon>
        <taxon>Octocorallia</taxon>
        <taxon>Malacalcyonacea</taxon>
        <taxon>Plexauridae</taxon>
        <taxon>Paramuricea</taxon>
    </lineage>
</organism>
<dbReference type="OrthoDB" id="5977454at2759"/>
<protein>
    <submittedName>
        <fullName evidence="1">Uncharacterized protein</fullName>
    </submittedName>
</protein>
<dbReference type="AlphaFoldDB" id="A0A6S7G7Y8"/>
<evidence type="ECO:0000313" key="2">
    <source>
        <dbReference type="Proteomes" id="UP001152795"/>
    </source>
</evidence>
<dbReference type="Gene3D" id="3.30.70.1820">
    <property type="entry name" value="L1 transposable element, RRM domain"/>
    <property type="match status" value="1"/>
</dbReference>
<reference evidence="1" key="1">
    <citation type="submission" date="2020-04" db="EMBL/GenBank/DDBJ databases">
        <authorList>
            <person name="Alioto T."/>
            <person name="Alioto T."/>
            <person name="Gomez Garrido J."/>
        </authorList>
    </citation>
    <scope>NUCLEOTIDE SEQUENCE</scope>
    <source>
        <strain evidence="1">A484AB</strain>
    </source>
</reference>
<feature type="non-terminal residue" evidence="1">
    <location>
        <position position="1"/>
    </location>
</feature>
<keyword evidence="2" id="KW-1185">Reference proteome</keyword>
<evidence type="ECO:0000313" key="1">
    <source>
        <dbReference type="EMBL" id="CAB3989434.1"/>
    </source>
</evidence>
<proteinExistence type="predicted"/>
<dbReference type="EMBL" id="CACRXK020001488">
    <property type="protein sequence ID" value="CAB3989434.1"/>
    <property type="molecule type" value="Genomic_DNA"/>
</dbReference>
<feature type="non-terminal residue" evidence="1">
    <location>
        <position position="135"/>
    </location>
</feature>
<comment type="caution">
    <text evidence="1">The sequence shown here is derived from an EMBL/GenBank/DDBJ whole genome shotgun (WGS) entry which is preliminary data.</text>
</comment>
<dbReference type="Proteomes" id="UP001152795">
    <property type="component" value="Unassembled WGS sequence"/>
</dbReference>
<dbReference type="PANTHER" id="PTHR11505">
    <property type="entry name" value="L1 TRANSPOSABLE ELEMENT-RELATED"/>
    <property type="match status" value="1"/>
</dbReference>
<accession>A0A6S7G7Y8</accession>
<dbReference type="InterPro" id="IPR004244">
    <property type="entry name" value="Transposase_22"/>
</dbReference>
<gene>
    <name evidence="1" type="ORF">PACLA_8A043607</name>
</gene>